<evidence type="ECO:0000256" key="1">
    <source>
        <dbReference type="PROSITE-ProRule" id="PRU00285"/>
    </source>
</evidence>
<comment type="similarity">
    <text evidence="1 2">Belongs to the small heat shock protein (HSP20) family.</text>
</comment>
<dbReference type="EMBL" id="AP025593">
    <property type="protein sequence ID" value="BDG15508.1"/>
    <property type="molecule type" value="Genomic_DNA"/>
</dbReference>
<evidence type="ECO:0000256" key="2">
    <source>
        <dbReference type="RuleBase" id="RU003616"/>
    </source>
</evidence>
<gene>
    <name evidence="4" type="ORF">TbrSNM41_02420</name>
</gene>
<name>A0ABN6NCX7_THEBO</name>
<protein>
    <submittedName>
        <fullName evidence="4">Heat-shock protein Hsp20</fullName>
    </submittedName>
</protein>
<proteinExistence type="inferred from homology"/>
<dbReference type="PANTHER" id="PTHR11527">
    <property type="entry name" value="HEAT-SHOCK PROTEIN 20 FAMILY MEMBER"/>
    <property type="match status" value="1"/>
</dbReference>
<accession>A0ABN6NCX7</accession>
<dbReference type="Pfam" id="PF00011">
    <property type="entry name" value="HSP20"/>
    <property type="match status" value="1"/>
</dbReference>
<dbReference type="InterPro" id="IPR008978">
    <property type="entry name" value="HSP20-like_chaperone"/>
</dbReference>
<evidence type="ECO:0000259" key="3">
    <source>
        <dbReference type="PROSITE" id="PS01031"/>
    </source>
</evidence>
<dbReference type="Proteomes" id="UP000831120">
    <property type="component" value="Chromosome"/>
</dbReference>
<sequence length="161" mass="18172">MLTEVMRMALVRRDARPMEITPFRTWGPFSLLEEANRLFEEVLGDFGRPAVAYVAPADLYETDEALVLEMAVPGLAPEDLEVSLEGNKLTVRGQVKPAQDAQVRRYYLQEIPHGSFVRTFTLPVEVKGDEAKAEFRHGILRLTLPKVAEARAKRIPIQVVQ</sequence>
<dbReference type="InterPro" id="IPR031107">
    <property type="entry name" value="Small_HSP"/>
</dbReference>
<dbReference type="CDD" id="cd06464">
    <property type="entry name" value="ACD_sHsps-like"/>
    <property type="match status" value="1"/>
</dbReference>
<organism evidence="4 5">
    <name type="scientific">Thermus brockianus</name>
    <dbReference type="NCBI Taxonomy" id="56956"/>
    <lineage>
        <taxon>Bacteria</taxon>
        <taxon>Thermotogati</taxon>
        <taxon>Deinococcota</taxon>
        <taxon>Deinococci</taxon>
        <taxon>Thermales</taxon>
        <taxon>Thermaceae</taxon>
        <taxon>Thermus</taxon>
    </lineage>
</organism>
<dbReference type="PROSITE" id="PS01031">
    <property type="entry name" value="SHSP"/>
    <property type="match status" value="1"/>
</dbReference>
<evidence type="ECO:0000313" key="4">
    <source>
        <dbReference type="EMBL" id="BDG15508.1"/>
    </source>
</evidence>
<dbReference type="InterPro" id="IPR002068">
    <property type="entry name" value="A-crystallin/Hsp20_dom"/>
</dbReference>
<reference evidence="4 5" key="1">
    <citation type="journal article" date="2022" name="Microbiol. Resour. Announc.">
        <title>Complete Genome Sequences of Thermus Strains Isolated from Senami Hot Spring in Japan.</title>
        <authorList>
            <person name="Miyazaki K."/>
        </authorList>
    </citation>
    <scope>NUCLEOTIDE SEQUENCE [LARGE SCALE GENOMIC DNA]</scope>
    <source>
        <strain evidence="4 5">SNM4-1</strain>
    </source>
</reference>
<dbReference type="Gene3D" id="2.60.40.790">
    <property type="match status" value="1"/>
</dbReference>
<dbReference type="SUPFAM" id="SSF49764">
    <property type="entry name" value="HSP20-like chaperones"/>
    <property type="match status" value="1"/>
</dbReference>
<keyword evidence="5" id="KW-1185">Reference proteome</keyword>
<evidence type="ECO:0000313" key="5">
    <source>
        <dbReference type="Proteomes" id="UP000831120"/>
    </source>
</evidence>
<feature type="domain" description="SHSP" evidence="3">
    <location>
        <begin position="48"/>
        <end position="160"/>
    </location>
</feature>